<dbReference type="Proteomes" id="UP000198211">
    <property type="component" value="Unassembled WGS sequence"/>
</dbReference>
<name>A0A225WVG0_9STRA</name>
<protein>
    <recommendedName>
        <fullName evidence="3">ISXO2-like transposase domain-containing protein</fullName>
    </recommendedName>
</protein>
<dbReference type="AlphaFoldDB" id="A0A225WVG0"/>
<reference evidence="2" key="1">
    <citation type="submission" date="2017-03" db="EMBL/GenBank/DDBJ databases">
        <title>Phytopthora megakarya and P. palmivora, two closely related causual agents of cacao black pod achieved similar genome size and gene model numbers by different mechanisms.</title>
        <authorList>
            <person name="Ali S."/>
            <person name="Shao J."/>
            <person name="Larry D.J."/>
            <person name="Kronmiller B."/>
            <person name="Shen D."/>
            <person name="Strem M.D."/>
            <person name="Melnick R.L."/>
            <person name="Guiltinan M.J."/>
            <person name="Tyler B.M."/>
            <person name="Meinhardt L.W."/>
            <person name="Bailey B.A."/>
        </authorList>
    </citation>
    <scope>NUCLEOTIDE SEQUENCE [LARGE SCALE GENOMIC DNA]</scope>
    <source>
        <strain evidence="2">zdho120</strain>
    </source>
</reference>
<proteinExistence type="predicted"/>
<keyword evidence="2" id="KW-1185">Reference proteome</keyword>
<sequence length="254" mass="28676">MNSNAMLTLPSPYLYHLSDEGLFTMVKVLEATANENFCDLSTGKSLFCCVSAPFICPFEKAMKVFLSDKARGRKGGLQKTGDCIQKQAAELAGTSKCNARPYYGFCCSTCSEELLKSEFKIGGNDKVVEINDTSLAKTQKYHSFDTNKNLIVRTHIMSDLFASYVCKRDTKTHSREQPGITEWVNHSENFVEPLTGTRTNSIEGLWETRIKRYVKTMRGMLNLDEYIWQSGFFLMKARVGCFLDSLVVAILRNE</sequence>
<accession>A0A225WVG0</accession>
<evidence type="ECO:0000313" key="1">
    <source>
        <dbReference type="EMBL" id="OWZ21611.1"/>
    </source>
</evidence>
<evidence type="ECO:0008006" key="3">
    <source>
        <dbReference type="Google" id="ProtNLM"/>
    </source>
</evidence>
<organism evidence="1 2">
    <name type="scientific">Phytophthora megakarya</name>
    <dbReference type="NCBI Taxonomy" id="4795"/>
    <lineage>
        <taxon>Eukaryota</taxon>
        <taxon>Sar</taxon>
        <taxon>Stramenopiles</taxon>
        <taxon>Oomycota</taxon>
        <taxon>Peronosporomycetes</taxon>
        <taxon>Peronosporales</taxon>
        <taxon>Peronosporaceae</taxon>
        <taxon>Phytophthora</taxon>
    </lineage>
</organism>
<gene>
    <name evidence="1" type="ORF">PHMEG_0003803</name>
</gene>
<dbReference type="EMBL" id="NBNE01000206">
    <property type="protein sequence ID" value="OWZ21611.1"/>
    <property type="molecule type" value="Genomic_DNA"/>
</dbReference>
<dbReference type="OrthoDB" id="2186131at2759"/>
<evidence type="ECO:0000313" key="2">
    <source>
        <dbReference type="Proteomes" id="UP000198211"/>
    </source>
</evidence>
<comment type="caution">
    <text evidence="1">The sequence shown here is derived from an EMBL/GenBank/DDBJ whole genome shotgun (WGS) entry which is preliminary data.</text>
</comment>